<keyword evidence="1" id="KW-1133">Transmembrane helix</keyword>
<proteinExistence type="predicted"/>
<evidence type="ECO:0000313" key="3">
    <source>
        <dbReference type="Proteomes" id="UP000623467"/>
    </source>
</evidence>
<dbReference type="OrthoDB" id="3268868at2759"/>
<evidence type="ECO:0000313" key="2">
    <source>
        <dbReference type="EMBL" id="KAF7373156.1"/>
    </source>
</evidence>
<protein>
    <submittedName>
        <fullName evidence="2">Uncharacterized protein</fullName>
    </submittedName>
</protein>
<keyword evidence="3" id="KW-1185">Reference proteome</keyword>
<dbReference type="Proteomes" id="UP000623467">
    <property type="component" value="Unassembled WGS sequence"/>
</dbReference>
<keyword evidence="1" id="KW-0472">Membrane</keyword>
<organism evidence="2 3">
    <name type="scientific">Mycena sanguinolenta</name>
    <dbReference type="NCBI Taxonomy" id="230812"/>
    <lineage>
        <taxon>Eukaryota</taxon>
        <taxon>Fungi</taxon>
        <taxon>Dikarya</taxon>
        <taxon>Basidiomycota</taxon>
        <taxon>Agaricomycotina</taxon>
        <taxon>Agaricomycetes</taxon>
        <taxon>Agaricomycetidae</taxon>
        <taxon>Agaricales</taxon>
        <taxon>Marasmiineae</taxon>
        <taxon>Mycenaceae</taxon>
        <taxon>Mycena</taxon>
    </lineage>
</organism>
<dbReference type="AlphaFoldDB" id="A0A8H6ZA57"/>
<reference evidence="2" key="1">
    <citation type="submission" date="2020-05" db="EMBL/GenBank/DDBJ databases">
        <title>Mycena genomes resolve the evolution of fungal bioluminescence.</title>
        <authorList>
            <person name="Tsai I.J."/>
        </authorList>
    </citation>
    <scope>NUCLEOTIDE SEQUENCE</scope>
    <source>
        <strain evidence="2">160909Yilan</strain>
    </source>
</reference>
<keyword evidence="1" id="KW-0812">Transmembrane</keyword>
<evidence type="ECO:0000256" key="1">
    <source>
        <dbReference type="SAM" id="Phobius"/>
    </source>
</evidence>
<dbReference type="EMBL" id="JACAZH010000003">
    <property type="protein sequence ID" value="KAF7373156.1"/>
    <property type="molecule type" value="Genomic_DNA"/>
</dbReference>
<accession>A0A8H6ZA57</accession>
<sequence>MSAAPTAQYDQSLLAQAPVLTRAQRQEGYDHVLLEPIRGAKRTESNSALKETPTDPEVQAEAAAETQNNVHTSWWRRRKLIVGAVITLVVIAAVVGGSVGGTLHKGSKSTSDTVGIGTLSAGVTSTGTLSASESGIFGTPSVASASQEQLNHAVVTRPVPSSNIFVPIETTRHLFTTRRR</sequence>
<name>A0A8H6ZA57_9AGAR</name>
<feature type="transmembrane region" description="Helical" evidence="1">
    <location>
        <begin position="80"/>
        <end position="103"/>
    </location>
</feature>
<gene>
    <name evidence="2" type="ORF">MSAN_00523700</name>
</gene>
<comment type="caution">
    <text evidence="2">The sequence shown here is derived from an EMBL/GenBank/DDBJ whole genome shotgun (WGS) entry which is preliminary data.</text>
</comment>